<dbReference type="Pfam" id="PF07726">
    <property type="entry name" value="AAA_3"/>
    <property type="match status" value="1"/>
</dbReference>
<proteinExistence type="predicted"/>
<feature type="domain" description="AAA+ ATPase" evidence="1">
    <location>
        <begin position="43"/>
        <end position="184"/>
    </location>
</feature>
<comment type="caution">
    <text evidence="2">The sequence shown here is derived from an EMBL/GenBank/DDBJ whole genome shotgun (WGS) entry which is preliminary data.</text>
</comment>
<name>A0ABV7VUZ7_9GAMM</name>
<dbReference type="SUPFAM" id="SSF52540">
    <property type="entry name" value="P-loop containing nucleoside triphosphate hydrolases"/>
    <property type="match status" value="1"/>
</dbReference>
<evidence type="ECO:0000313" key="3">
    <source>
        <dbReference type="Proteomes" id="UP001595722"/>
    </source>
</evidence>
<organism evidence="2 3">
    <name type="scientific">Bacterioplanoides pacificum</name>
    <dbReference type="NCBI Taxonomy" id="1171596"/>
    <lineage>
        <taxon>Bacteria</taxon>
        <taxon>Pseudomonadati</taxon>
        <taxon>Pseudomonadota</taxon>
        <taxon>Gammaproteobacteria</taxon>
        <taxon>Oceanospirillales</taxon>
        <taxon>Oceanospirillaceae</taxon>
        <taxon>Bacterioplanoides</taxon>
    </lineage>
</organism>
<reference evidence="3" key="1">
    <citation type="journal article" date="2019" name="Int. J. Syst. Evol. Microbiol.">
        <title>The Global Catalogue of Microorganisms (GCM) 10K type strain sequencing project: providing services to taxonomists for standard genome sequencing and annotation.</title>
        <authorList>
            <consortium name="The Broad Institute Genomics Platform"/>
            <consortium name="The Broad Institute Genome Sequencing Center for Infectious Disease"/>
            <person name="Wu L."/>
            <person name="Ma J."/>
        </authorList>
    </citation>
    <scope>NUCLEOTIDE SEQUENCE [LARGE SCALE GENOMIC DNA]</scope>
    <source>
        <strain evidence="3">KCTC 42424</strain>
    </source>
</reference>
<dbReference type="Pfam" id="PF17863">
    <property type="entry name" value="AAA_lid_2"/>
    <property type="match status" value="1"/>
</dbReference>
<keyword evidence="3" id="KW-1185">Reference proteome</keyword>
<dbReference type="PANTHER" id="PTHR42759:SF5">
    <property type="entry name" value="METHANOL DEHYDROGENASE REGULATOR"/>
    <property type="match status" value="1"/>
</dbReference>
<dbReference type="InterPro" id="IPR027417">
    <property type="entry name" value="P-loop_NTPase"/>
</dbReference>
<dbReference type="Gene3D" id="3.40.50.300">
    <property type="entry name" value="P-loop containing nucleotide triphosphate hydrolases"/>
    <property type="match status" value="1"/>
</dbReference>
<dbReference type="InterPro" id="IPR050764">
    <property type="entry name" value="CbbQ/NirQ/NorQ/GpvN"/>
</dbReference>
<dbReference type="PANTHER" id="PTHR42759">
    <property type="entry name" value="MOXR FAMILY PROTEIN"/>
    <property type="match status" value="1"/>
</dbReference>
<sequence>MSGSQSSAQQKSRQALQHLQKQLAQAIQTRPDKLQLVLVNLLCGGHLLLEDAPGLGKTTLARALSQTLGLSMKRVQCTPDLMPSDITGISVYNSEEHDFHFIPGPVFSNILLADEINRATPRTQSALLEAMAEGTVSVDRKTYKLPQPFMVIATQNPVEFSGTFPLPEAQLDRFFIRLSLGYPDEQQEVALMLAQLTGHPLQQLKAVLNDRSLRALQQQCDKITLSAAMAGYISQLVRATRQHPQVRLGASPRGSLALMRAARAMALLQGQAAVTPALIPDLLEPVLGHRIVWRDNNRYQSSAAAQQGFWQEILDSTPQPDFPDQKS</sequence>
<evidence type="ECO:0000259" key="1">
    <source>
        <dbReference type="SMART" id="SM00382"/>
    </source>
</evidence>
<protein>
    <submittedName>
        <fullName evidence="2">AAA family ATPase</fullName>
    </submittedName>
</protein>
<dbReference type="Proteomes" id="UP001595722">
    <property type="component" value="Unassembled WGS sequence"/>
</dbReference>
<evidence type="ECO:0000313" key="2">
    <source>
        <dbReference type="EMBL" id="MFC3681047.1"/>
    </source>
</evidence>
<gene>
    <name evidence="2" type="ORF">ACFOMG_13150</name>
</gene>
<accession>A0ABV7VUZ7</accession>
<dbReference type="InterPro" id="IPR041628">
    <property type="entry name" value="ChlI/MoxR_AAA_lid"/>
</dbReference>
<dbReference type="SMART" id="SM00382">
    <property type="entry name" value="AAA"/>
    <property type="match status" value="1"/>
</dbReference>
<dbReference type="RefSeq" id="WP_376867212.1">
    <property type="nucleotide sequence ID" value="NZ_JBHRYB010000013.1"/>
</dbReference>
<dbReference type="Gene3D" id="1.10.8.80">
    <property type="entry name" value="Magnesium chelatase subunit I, C-Terminal domain"/>
    <property type="match status" value="1"/>
</dbReference>
<dbReference type="CDD" id="cd00009">
    <property type="entry name" value="AAA"/>
    <property type="match status" value="1"/>
</dbReference>
<dbReference type="EMBL" id="JBHRYB010000013">
    <property type="protein sequence ID" value="MFC3681047.1"/>
    <property type="molecule type" value="Genomic_DNA"/>
</dbReference>
<dbReference type="InterPro" id="IPR011703">
    <property type="entry name" value="ATPase_AAA-3"/>
</dbReference>
<dbReference type="InterPro" id="IPR003593">
    <property type="entry name" value="AAA+_ATPase"/>
</dbReference>
<dbReference type="PIRSF" id="PIRSF002849">
    <property type="entry name" value="AAA_ATPase_chaperone_MoxR_prd"/>
    <property type="match status" value="1"/>
</dbReference>